<dbReference type="EMBL" id="CAJVCH010071660">
    <property type="protein sequence ID" value="CAG7720575.1"/>
    <property type="molecule type" value="Genomic_DNA"/>
</dbReference>
<dbReference type="Pfam" id="PF13499">
    <property type="entry name" value="EF-hand_7"/>
    <property type="match status" value="1"/>
</dbReference>
<dbReference type="PANTHER" id="PTHR23048">
    <property type="entry name" value="MYOSIN LIGHT CHAIN 1, 3"/>
    <property type="match status" value="1"/>
</dbReference>
<dbReference type="PANTHER" id="PTHR23048:SF0">
    <property type="entry name" value="CALMODULIN LIKE 3"/>
    <property type="match status" value="1"/>
</dbReference>
<gene>
    <name evidence="2" type="ORF">AFUS01_LOCUS9845</name>
</gene>
<accession>A0A8J2JN45</accession>
<dbReference type="PROSITE" id="PS50222">
    <property type="entry name" value="EF_HAND_2"/>
    <property type="match status" value="1"/>
</dbReference>
<comment type="caution">
    <text evidence="2">The sequence shown here is derived from an EMBL/GenBank/DDBJ whole genome shotgun (WGS) entry which is preliminary data.</text>
</comment>
<sequence length="150" mass="17287">MARFFREQDIDEFRECFYLNAKHQGTIRSLDELSLIMRSLGMSPTISELKKYLKDKGGKMTFADFLETIHTHNQVERIPEEILDAFKASDTTQRGMIPAKDLKNILAGWGEKLSSKEVDQIFREANVNVNGMINYADFVRIVCAPVPDYY</sequence>
<dbReference type="GO" id="GO:0016460">
    <property type="term" value="C:myosin II complex"/>
    <property type="evidence" value="ECO:0007669"/>
    <property type="project" value="TreeGrafter"/>
</dbReference>
<protein>
    <recommendedName>
        <fullName evidence="1">EF-hand domain-containing protein</fullName>
    </recommendedName>
</protein>
<dbReference type="FunFam" id="1.10.238.10:FF:000001">
    <property type="entry name" value="Calmodulin 1"/>
    <property type="match status" value="1"/>
</dbReference>
<dbReference type="GO" id="GO:0005509">
    <property type="term" value="F:calcium ion binding"/>
    <property type="evidence" value="ECO:0007669"/>
    <property type="project" value="InterPro"/>
</dbReference>
<dbReference type="AlphaFoldDB" id="A0A8J2JN45"/>
<evidence type="ECO:0000313" key="3">
    <source>
        <dbReference type="Proteomes" id="UP000708208"/>
    </source>
</evidence>
<keyword evidence="3" id="KW-1185">Reference proteome</keyword>
<dbReference type="OrthoDB" id="435273at2759"/>
<proteinExistence type="predicted"/>
<evidence type="ECO:0000259" key="1">
    <source>
        <dbReference type="PROSITE" id="PS50222"/>
    </source>
</evidence>
<evidence type="ECO:0000313" key="2">
    <source>
        <dbReference type="EMBL" id="CAG7720575.1"/>
    </source>
</evidence>
<name>A0A8J2JN45_9HEXA</name>
<organism evidence="2 3">
    <name type="scientific">Allacma fusca</name>
    <dbReference type="NCBI Taxonomy" id="39272"/>
    <lineage>
        <taxon>Eukaryota</taxon>
        <taxon>Metazoa</taxon>
        <taxon>Ecdysozoa</taxon>
        <taxon>Arthropoda</taxon>
        <taxon>Hexapoda</taxon>
        <taxon>Collembola</taxon>
        <taxon>Symphypleona</taxon>
        <taxon>Sminthuridae</taxon>
        <taxon>Allacma</taxon>
    </lineage>
</organism>
<reference evidence="2" key="1">
    <citation type="submission" date="2021-06" db="EMBL/GenBank/DDBJ databases">
        <authorList>
            <person name="Hodson N. C."/>
            <person name="Mongue J. A."/>
            <person name="Jaron S. K."/>
        </authorList>
    </citation>
    <scope>NUCLEOTIDE SEQUENCE</scope>
</reference>
<dbReference type="Proteomes" id="UP000708208">
    <property type="component" value="Unassembled WGS sequence"/>
</dbReference>
<dbReference type="InterPro" id="IPR050230">
    <property type="entry name" value="CALM/Myosin/TropC-like"/>
</dbReference>
<feature type="domain" description="EF-hand" evidence="1">
    <location>
        <begin position="77"/>
        <end position="112"/>
    </location>
</feature>
<dbReference type="CDD" id="cd00051">
    <property type="entry name" value="EFh"/>
    <property type="match status" value="1"/>
</dbReference>
<dbReference type="InterPro" id="IPR002048">
    <property type="entry name" value="EF_hand_dom"/>
</dbReference>